<name>A0A235BRX8_UNCW3</name>
<dbReference type="Proteomes" id="UP000215215">
    <property type="component" value="Unassembled WGS sequence"/>
</dbReference>
<feature type="transmembrane region" description="Helical" evidence="1">
    <location>
        <begin position="6"/>
        <end position="22"/>
    </location>
</feature>
<evidence type="ECO:0000313" key="3">
    <source>
        <dbReference type="EMBL" id="OYD14971.1"/>
    </source>
</evidence>
<evidence type="ECO:0000256" key="1">
    <source>
        <dbReference type="SAM" id="Phobius"/>
    </source>
</evidence>
<accession>A0A235BRX8</accession>
<feature type="transmembrane region" description="Helical" evidence="1">
    <location>
        <begin position="128"/>
        <end position="146"/>
    </location>
</feature>
<protein>
    <submittedName>
        <fullName evidence="3">Uncharacterized protein</fullName>
    </submittedName>
</protein>
<dbReference type="EMBL" id="NOZQ01000150">
    <property type="protein sequence ID" value="OYD14971.1"/>
    <property type="molecule type" value="Genomic_DNA"/>
</dbReference>
<organism evidence="3 4">
    <name type="scientific">candidate division WOR-3 bacterium JGI_Cruoil_03_44_89</name>
    <dbReference type="NCBI Taxonomy" id="1973748"/>
    <lineage>
        <taxon>Bacteria</taxon>
        <taxon>Bacteria division WOR-3</taxon>
    </lineage>
</organism>
<dbReference type="AlphaFoldDB" id="A0A235BRX8"/>
<evidence type="ECO:0000313" key="4">
    <source>
        <dbReference type="Proteomes" id="UP000215215"/>
    </source>
</evidence>
<dbReference type="EMBL" id="NOZQ01000169">
    <property type="protein sequence ID" value="OYD14629.1"/>
    <property type="molecule type" value="Genomic_DNA"/>
</dbReference>
<feature type="transmembrane region" description="Helical" evidence="1">
    <location>
        <begin position="64"/>
        <end position="83"/>
    </location>
</feature>
<comment type="caution">
    <text evidence="3">The sequence shown here is derived from an EMBL/GenBank/DDBJ whole genome shotgun (WGS) entry which is preliminary data.</text>
</comment>
<evidence type="ECO:0000313" key="2">
    <source>
        <dbReference type="EMBL" id="OYD14629.1"/>
    </source>
</evidence>
<feature type="transmembrane region" description="Helical" evidence="1">
    <location>
        <begin position="167"/>
        <end position="190"/>
    </location>
</feature>
<feature type="transmembrane region" description="Helical" evidence="1">
    <location>
        <begin position="95"/>
        <end position="116"/>
    </location>
</feature>
<proteinExistence type="predicted"/>
<reference evidence="3 4" key="1">
    <citation type="submission" date="2017-07" db="EMBL/GenBank/DDBJ databases">
        <title>Recovery of genomes from metagenomes via a dereplication, aggregation, and scoring strategy.</title>
        <authorList>
            <person name="Sieber C.M."/>
            <person name="Probst A.J."/>
            <person name="Sharrar A."/>
            <person name="Thomas B.C."/>
            <person name="Hess M."/>
            <person name="Tringe S.G."/>
            <person name="Banfield J.F."/>
        </authorList>
    </citation>
    <scope>NUCLEOTIDE SEQUENCE [LARGE SCALE GENOMIC DNA]</scope>
    <source>
        <strain evidence="3">JGI_Cruoil_03_44_89</strain>
    </source>
</reference>
<keyword evidence="1" id="KW-0812">Transmembrane</keyword>
<gene>
    <name evidence="3" type="ORF">CH333_06800</name>
    <name evidence="2" type="ORF">CH333_07530</name>
</gene>
<keyword evidence="1" id="KW-0472">Membrane</keyword>
<sequence>MIHTIGIWIAALLTLCIFSFLYKDNPFYRFAEHLFVGVSAGYWAMYSWYNVLLPNLGRPLFMEHRLILLIPLTLGILMLLRLFPKIGWLSRWPLAFIVGMTSGYYLVTFLQTNALAQARATIVPLNNINNVILIVGVATGLLYFFFSTQHKGAVGVSARIGRMFLMVAFGASFGYTVMARISLLIGRIYFLLEEWLHVI</sequence>
<keyword evidence="1" id="KW-1133">Transmembrane helix</keyword>
<feature type="transmembrane region" description="Helical" evidence="1">
    <location>
        <begin position="34"/>
        <end position="52"/>
    </location>
</feature>